<feature type="transmembrane region" description="Helical" evidence="1">
    <location>
        <begin position="294"/>
        <end position="316"/>
    </location>
</feature>
<organism evidence="2 3">
    <name type="scientific">Ferrimonas sediminicola</name>
    <dbReference type="NCBI Taxonomy" id="2569538"/>
    <lineage>
        <taxon>Bacteria</taxon>
        <taxon>Pseudomonadati</taxon>
        <taxon>Pseudomonadota</taxon>
        <taxon>Gammaproteobacteria</taxon>
        <taxon>Alteromonadales</taxon>
        <taxon>Ferrimonadaceae</taxon>
        <taxon>Ferrimonas</taxon>
    </lineage>
</organism>
<dbReference type="EMBL" id="SWCI01000009">
    <property type="protein sequence ID" value="TKB48173.1"/>
    <property type="molecule type" value="Genomic_DNA"/>
</dbReference>
<comment type="caution">
    <text evidence="2">The sequence shown here is derived from an EMBL/GenBank/DDBJ whole genome shotgun (WGS) entry which is preliminary data.</text>
</comment>
<protein>
    <submittedName>
        <fullName evidence="2">Protein BatD</fullName>
    </submittedName>
</protein>
<accession>A0A4U1BC00</accession>
<keyword evidence="1" id="KW-0812">Transmembrane</keyword>
<sequence>MRGWILLVAMMPLLALANVVSINRSDPGVEVRLELLQAGPYYVNGRLPVKLTLALDGRLWGRVALRQPGLKDALVIHDPGQEFDRDTEKQVDRPKEILTRQFEIYPRRQGTLVLAPIEMQLVYYDRPSDRYRQVTVASAPLSIDVRRPPEWPEGRQPLVTPQLTLSHSAIDAEDDLKVGDAVTLTYSIMASGVDAMLLPSLSLPELEGASQYRRPAQLQNYRNSRGEPVGRRTEQVTYIVQRPGTFTISPQRVSWWNLDHSRLESAEVAAVTWKAGGPLPPWFYRLWHQRRAQMLLFLVVLSLLSLTSLTLALKGAKGGAEERRLRRSYWRSFSRQDPLGMSRVLEAYVAGKPGGHRRLRQGLEGESLAALDAFYLWAYGTDGAPPTRAQARQLLRAVCRPESLTTAPGFSLKLNCGSQR</sequence>
<dbReference type="RefSeq" id="WP_136853867.1">
    <property type="nucleotide sequence ID" value="NZ_SWCI01000009.1"/>
</dbReference>
<evidence type="ECO:0000313" key="3">
    <source>
        <dbReference type="Proteomes" id="UP000305674"/>
    </source>
</evidence>
<keyword evidence="1" id="KW-1133">Transmembrane helix</keyword>
<reference evidence="2 3" key="1">
    <citation type="submission" date="2019-04" db="EMBL/GenBank/DDBJ databases">
        <authorList>
            <person name="Hwang J.C."/>
        </authorList>
    </citation>
    <scope>NUCLEOTIDE SEQUENCE [LARGE SCALE GENOMIC DNA]</scope>
    <source>
        <strain evidence="2 3">IMCC35001</strain>
    </source>
</reference>
<dbReference type="PANTHER" id="PTHR40940:SF1">
    <property type="entry name" value="PROTEIN BATD"/>
    <property type="match status" value="1"/>
</dbReference>
<dbReference type="InterPro" id="IPR025738">
    <property type="entry name" value="BatD"/>
</dbReference>
<keyword evidence="3" id="KW-1185">Reference proteome</keyword>
<evidence type="ECO:0000313" key="2">
    <source>
        <dbReference type="EMBL" id="TKB48173.1"/>
    </source>
</evidence>
<dbReference type="PANTHER" id="PTHR40940">
    <property type="entry name" value="PROTEIN BATD-RELATED"/>
    <property type="match status" value="1"/>
</dbReference>
<gene>
    <name evidence="2" type="ORF">FCL40_13670</name>
</gene>
<dbReference type="AlphaFoldDB" id="A0A4U1BC00"/>
<evidence type="ECO:0000256" key="1">
    <source>
        <dbReference type="SAM" id="Phobius"/>
    </source>
</evidence>
<keyword evidence="1" id="KW-0472">Membrane</keyword>
<name>A0A4U1BC00_9GAMM</name>
<proteinExistence type="predicted"/>
<dbReference type="Proteomes" id="UP000305674">
    <property type="component" value="Unassembled WGS sequence"/>
</dbReference>
<dbReference type="OrthoDB" id="5293418at2"/>